<evidence type="ECO:0000256" key="5">
    <source>
        <dbReference type="ARBA" id="ARBA00031841"/>
    </source>
</evidence>
<keyword evidence="4" id="KW-0690">Ribosome biogenesis</keyword>
<evidence type="ECO:0000256" key="4">
    <source>
        <dbReference type="ARBA" id="ARBA00022517"/>
    </source>
</evidence>
<proteinExistence type="inferred from homology"/>
<comment type="caution">
    <text evidence="6">The sequence shown here is derived from an EMBL/GenBank/DDBJ whole genome shotgun (WGS) entry which is preliminary data.</text>
</comment>
<dbReference type="AlphaFoldDB" id="A0A842HJ43"/>
<sequence>MVNTLNTGEGSRYIDTAEFTRLGAKLDGRTGLEAFGRFGEGLPQQPDGWVTWSLQGVRDSGGQSFLLVTIKAQPVLQCQRCLEPFVFDVNVSNRVQVVSRESDLDDEDEDDDAPERVLGGRRFDVLSFIEDELILAVPYVPRHEVCPSVVALAPEPEPVPEDIRPSPFAVLEQLKKKH</sequence>
<dbReference type="Proteomes" id="UP000545386">
    <property type="component" value="Unassembled WGS sequence"/>
</dbReference>
<evidence type="ECO:0000256" key="1">
    <source>
        <dbReference type="ARBA" id="ARBA00002868"/>
    </source>
</evidence>
<gene>
    <name evidence="6" type="ORF">GTU67_01970</name>
</gene>
<comment type="similarity">
    <text evidence="2">Belongs to the DUF177 domain family.</text>
</comment>
<dbReference type="GO" id="GO:0042254">
    <property type="term" value="P:ribosome biogenesis"/>
    <property type="evidence" value="ECO:0007669"/>
    <property type="project" value="UniProtKB-KW"/>
</dbReference>
<dbReference type="RefSeq" id="WP_185778502.1">
    <property type="nucleotide sequence ID" value="NZ_JACJUU010000001.1"/>
</dbReference>
<evidence type="ECO:0000313" key="6">
    <source>
        <dbReference type="EMBL" id="MBC2768679.1"/>
    </source>
</evidence>
<organism evidence="6 7">
    <name type="scientific">Pusillimonas minor</name>
    <dbReference type="NCBI Taxonomy" id="2697024"/>
    <lineage>
        <taxon>Bacteria</taxon>
        <taxon>Pseudomonadati</taxon>
        <taxon>Pseudomonadota</taxon>
        <taxon>Betaproteobacteria</taxon>
        <taxon>Burkholderiales</taxon>
        <taxon>Alcaligenaceae</taxon>
        <taxon>Pusillimonas</taxon>
    </lineage>
</organism>
<dbReference type="Pfam" id="PF02620">
    <property type="entry name" value="YceD"/>
    <property type="match status" value="1"/>
</dbReference>
<dbReference type="PANTHER" id="PTHR38099">
    <property type="entry name" value="LARGE RIBOSOMAL RNA SUBUNIT ACCUMULATION PROTEIN YCED"/>
    <property type="match status" value="1"/>
</dbReference>
<dbReference type="GO" id="GO:0005829">
    <property type="term" value="C:cytosol"/>
    <property type="evidence" value="ECO:0007669"/>
    <property type="project" value="TreeGrafter"/>
</dbReference>
<name>A0A842HJ43_9BURK</name>
<dbReference type="EMBL" id="JACJUU010000001">
    <property type="protein sequence ID" value="MBC2768679.1"/>
    <property type="molecule type" value="Genomic_DNA"/>
</dbReference>
<comment type="function">
    <text evidence="1">Plays a role in synthesis, processing and/or stability of 23S rRNA.</text>
</comment>
<evidence type="ECO:0000313" key="7">
    <source>
        <dbReference type="Proteomes" id="UP000545386"/>
    </source>
</evidence>
<dbReference type="PANTHER" id="PTHR38099:SF1">
    <property type="entry name" value="LARGE RIBOSOMAL RNA SUBUNIT ACCUMULATION PROTEIN YCED"/>
    <property type="match status" value="1"/>
</dbReference>
<accession>A0A842HJ43</accession>
<keyword evidence="7" id="KW-1185">Reference proteome</keyword>
<evidence type="ECO:0000256" key="3">
    <source>
        <dbReference type="ARBA" id="ARBA00015716"/>
    </source>
</evidence>
<reference evidence="6 7" key="1">
    <citation type="submission" date="2020-08" db="EMBL/GenBank/DDBJ databases">
        <title>Paraeoetvoesia sp. YC-7-48 draft genome sequence.</title>
        <authorList>
            <person name="Yao L."/>
        </authorList>
    </citation>
    <scope>NUCLEOTIDE SEQUENCE [LARGE SCALE GENOMIC DNA]</scope>
    <source>
        <strain evidence="7">YC-7-48</strain>
    </source>
</reference>
<dbReference type="InterPro" id="IPR003772">
    <property type="entry name" value="YceD"/>
</dbReference>
<protein>
    <recommendedName>
        <fullName evidence="3">Large ribosomal RNA subunit accumulation protein YceD</fullName>
    </recommendedName>
    <alternativeName>
        <fullName evidence="5">23S rRNA accumulation protein YceD</fullName>
    </alternativeName>
</protein>
<dbReference type="InterPro" id="IPR039255">
    <property type="entry name" value="YceD_bac"/>
</dbReference>
<evidence type="ECO:0000256" key="2">
    <source>
        <dbReference type="ARBA" id="ARBA00010740"/>
    </source>
</evidence>